<protein>
    <submittedName>
        <fullName evidence="9">Tetratricopeptide repeat protein</fullName>
    </submittedName>
</protein>
<dbReference type="InterPro" id="IPR005158">
    <property type="entry name" value="BTAD"/>
</dbReference>
<dbReference type="SMART" id="SM00862">
    <property type="entry name" value="Trans_reg_C"/>
    <property type="match status" value="1"/>
</dbReference>
<dbReference type="Gene3D" id="1.10.10.10">
    <property type="entry name" value="Winged helix-like DNA-binding domain superfamily/Winged helix DNA-binding domain"/>
    <property type="match status" value="1"/>
</dbReference>
<dbReference type="InterPro" id="IPR001867">
    <property type="entry name" value="OmpR/PhoB-type_DNA-bd"/>
</dbReference>
<dbReference type="Gene3D" id="1.25.40.10">
    <property type="entry name" value="Tetratricopeptide repeat domain"/>
    <property type="match status" value="3"/>
</dbReference>
<dbReference type="Proteomes" id="UP001432014">
    <property type="component" value="Chromosome"/>
</dbReference>
<dbReference type="SMART" id="SM00028">
    <property type="entry name" value="TPR"/>
    <property type="match status" value="4"/>
</dbReference>
<dbReference type="InterPro" id="IPR016032">
    <property type="entry name" value="Sig_transdc_resp-reg_C-effctor"/>
</dbReference>
<evidence type="ECO:0000256" key="4">
    <source>
        <dbReference type="ARBA" id="ARBA00023125"/>
    </source>
</evidence>
<reference evidence="9 10" key="1">
    <citation type="submission" date="2022-10" db="EMBL/GenBank/DDBJ databases">
        <title>The complete genomes of actinobacterial strains from the NBC collection.</title>
        <authorList>
            <person name="Joergensen T.S."/>
            <person name="Alvarez Arevalo M."/>
            <person name="Sterndorff E.B."/>
            <person name="Faurdal D."/>
            <person name="Vuksanovic O."/>
            <person name="Mourched A.-S."/>
            <person name="Charusanti P."/>
            <person name="Shaw S."/>
            <person name="Blin K."/>
            <person name="Weber T."/>
        </authorList>
    </citation>
    <scope>NUCLEOTIDE SEQUENCE [LARGE SCALE GENOMIC DNA]</scope>
    <source>
        <strain evidence="9 10">NBC_01247</strain>
    </source>
</reference>
<evidence type="ECO:0000256" key="5">
    <source>
        <dbReference type="ARBA" id="ARBA00023163"/>
    </source>
</evidence>
<feature type="domain" description="OmpR/PhoB-type" evidence="7">
    <location>
        <begin position="24"/>
        <end position="98"/>
    </location>
</feature>
<dbReference type="EMBL" id="CP108482">
    <property type="protein sequence ID" value="WUS57626.1"/>
    <property type="molecule type" value="Genomic_DNA"/>
</dbReference>
<feature type="domain" description="Bacterial transcriptional activator" evidence="8">
    <location>
        <begin position="105"/>
        <end position="249"/>
    </location>
</feature>
<accession>A0ABZ1W9U2</accession>
<dbReference type="PANTHER" id="PTHR35807:SF1">
    <property type="entry name" value="TRANSCRIPTIONAL REGULATOR REDD"/>
    <property type="match status" value="1"/>
</dbReference>
<evidence type="ECO:0000313" key="10">
    <source>
        <dbReference type="Proteomes" id="UP001432014"/>
    </source>
</evidence>
<dbReference type="Pfam" id="PF13181">
    <property type="entry name" value="TPR_8"/>
    <property type="match status" value="1"/>
</dbReference>
<evidence type="ECO:0000256" key="1">
    <source>
        <dbReference type="ARBA" id="ARBA00005820"/>
    </source>
</evidence>
<dbReference type="SUPFAM" id="SSF48452">
    <property type="entry name" value="TPR-like"/>
    <property type="match status" value="3"/>
</dbReference>
<keyword evidence="10" id="KW-1185">Reference proteome</keyword>
<dbReference type="PANTHER" id="PTHR35807">
    <property type="entry name" value="TRANSCRIPTIONAL REGULATOR REDD-RELATED"/>
    <property type="match status" value="1"/>
</dbReference>
<dbReference type="PRINTS" id="PR00364">
    <property type="entry name" value="DISEASERSIST"/>
</dbReference>
<dbReference type="CDD" id="cd15831">
    <property type="entry name" value="BTAD"/>
    <property type="match status" value="1"/>
</dbReference>
<keyword evidence="4" id="KW-0238">DNA-binding</keyword>
<sequence>MRVDAPPGRVGFKILGSLECWAGDERLKLGGLLQERVLVTLLLEHGRVVPVARLVEAAWDHLPPATASHQVRKIVADLRRRIPGGAGLILTDGPGYRIAVEEDQLDLVLFGIRLQRAREAAAAGLRENAVGQLRAALELWRGAVLAGDGSPVIQAAATALEERRLTATEQLFELRLGLGEAAELVVDLTQVAQAHPLRETLRGQLMLALYRAGRQAEALEEYGRVRDLLAEELGIDPGAELTALHQAILRNGPELAAPQRPAAEAPGPPEVRRLGPAPNSVPYDLPDFTGRAAELGQLVGAAAAPAGRGTRIIAVDGMGGSGKTALAVHAAHRLAEDYPDGRLYIDLHGFTPQQRPLAPAEVLDILLRTLGLAGDQIPDDLLSRIALWRVVTAGRRLLILLDNAVGADQVRPLLPASPGCLVLITSRVRLVNLDGAQGVSVGLLPMADAVELVERTLGGGRAAAEPAATEELVRLCGRLPLALRISTARLRNRPRWTVQYLVDRLLDESRTLAELSSGDRSVAASLRLSYLVMEPELQVAFRLLGLHPAGDLDLHSAAALLGLPVVEAEDLLEQLLDAHLLEQYELGRYAFHDLVRSFAQSLRGPESAGEDAAAVERLMDYYVLAVEAACDLLFPGRVNLGVDLPAPGVALPPMADTAAAMAWFEREHRSLLAAVRRAAAAGLHRQAAYLPRGFGMYLNMWGFSAELYETGRIAVEAARRSADPLLLRVSLTNLAVALWPLGRFQEGIDCLNQALDIAVEIGDRQGEAACLSRLGAFHNGLGHYGEGLGRLEQALPLHRELASAREEAVTLISISSVSALLGRHREAAEAALAADELSRRLGELDNGVLALVNLANAYLGLGEHEAALAALTSAQERHQRLNRPATAGLVLARFTDAYHRAGRLTEAYDFGLRALDLVWTSGSAGWKATVENILGRIHRGRSEYQQAQERHAHALRLAEEIGSGIEAAHALEGLAATAASLGEKAQARTYRARADRLFDGMGIPEHVRRPG</sequence>
<evidence type="ECO:0000256" key="3">
    <source>
        <dbReference type="ARBA" id="ARBA00023015"/>
    </source>
</evidence>
<keyword evidence="5" id="KW-0804">Transcription</keyword>
<keyword evidence="3" id="KW-0805">Transcription regulation</keyword>
<evidence type="ECO:0000259" key="8">
    <source>
        <dbReference type="SMART" id="SM01043"/>
    </source>
</evidence>
<dbReference type="Gene3D" id="3.40.50.300">
    <property type="entry name" value="P-loop containing nucleotide triphosphate hydrolases"/>
    <property type="match status" value="1"/>
</dbReference>
<dbReference type="InterPro" id="IPR051677">
    <property type="entry name" value="AfsR-DnrI-RedD_regulator"/>
</dbReference>
<dbReference type="InterPro" id="IPR019734">
    <property type="entry name" value="TPR_rpt"/>
</dbReference>
<evidence type="ECO:0000259" key="7">
    <source>
        <dbReference type="SMART" id="SM00862"/>
    </source>
</evidence>
<dbReference type="InterPro" id="IPR027417">
    <property type="entry name" value="P-loop_NTPase"/>
</dbReference>
<evidence type="ECO:0000313" key="9">
    <source>
        <dbReference type="EMBL" id="WUS57626.1"/>
    </source>
</evidence>
<comment type="similarity">
    <text evidence="1">Belongs to the AfsR/DnrI/RedD regulatory family.</text>
</comment>
<dbReference type="Pfam" id="PF03704">
    <property type="entry name" value="BTAD"/>
    <property type="match status" value="1"/>
</dbReference>
<dbReference type="SMART" id="SM01043">
    <property type="entry name" value="BTAD"/>
    <property type="match status" value="1"/>
</dbReference>
<keyword evidence="2" id="KW-0902">Two-component regulatory system</keyword>
<dbReference type="SUPFAM" id="SSF46894">
    <property type="entry name" value="C-terminal effector domain of the bipartite response regulators"/>
    <property type="match status" value="1"/>
</dbReference>
<evidence type="ECO:0000256" key="2">
    <source>
        <dbReference type="ARBA" id="ARBA00023012"/>
    </source>
</evidence>
<name>A0ABZ1W9U2_9ACTN</name>
<dbReference type="InterPro" id="IPR011990">
    <property type="entry name" value="TPR-like_helical_dom_sf"/>
</dbReference>
<evidence type="ECO:0000256" key="6">
    <source>
        <dbReference type="SAM" id="MobiDB-lite"/>
    </source>
</evidence>
<gene>
    <name evidence="9" type="ORF">OG469_20185</name>
</gene>
<dbReference type="RefSeq" id="WP_329496712.1">
    <property type="nucleotide sequence ID" value="NZ_CP108460.1"/>
</dbReference>
<dbReference type="InterPro" id="IPR036388">
    <property type="entry name" value="WH-like_DNA-bd_sf"/>
</dbReference>
<organism evidence="9 10">
    <name type="scientific">Kitasatospora herbaricolor</name>
    <dbReference type="NCBI Taxonomy" id="68217"/>
    <lineage>
        <taxon>Bacteria</taxon>
        <taxon>Bacillati</taxon>
        <taxon>Actinomycetota</taxon>
        <taxon>Actinomycetes</taxon>
        <taxon>Kitasatosporales</taxon>
        <taxon>Streptomycetaceae</taxon>
        <taxon>Kitasatospora</taxon>
    </lineage>
</organism>
<dbReference type="Pfam" id="PF13424">
    <property type="entry name" value="TPR_12"/>
    <property type="match status" value="1"/>
</dbReference>
<proteinExistence type="inferred from homology"/>
<feature type="region of interest" description="Disordered" evidence="6">
    <location>
        <begin position="254"/>
        <end position="278"/>
    </location>
</feature>
<dbReference type="SUPFAM" id="SSF52540">
    <property type="entry name" value="P-loop containing nucleoside triphosphate hydrolases"/>
    <property type="match status" value="1"/>
</dbReference>